<dbReference type="PANTHER" id="PTHR43877">
    <property type="entry name" value="AMINOALKYLPHOSPHONATE N-ACETYLTRANSFERASE-RELATED-RELATED"/>
    <property type="match status" value="1"/>
</dbReference>
<dbReference type="PROSITE" id="PS51186">
    <property type="entry name" value="GNAT"/>
    <property type="match status" value="1"/>
</dbReference>
<keyword evidence="2" id="KW-0012">Acyltransferase</keyword>
<dbReference type="Gene3D" id="3.40.630.30">
    <property type="match status" value="1"/>
</dbReference>
<protein>
    <submittedName>
        <fullName evidence="4">GCN5-related N-acetyltransferase</fullName>
    </submittedName>
</protein>
<evidence type="ECO:0000313" key="5">
    <source>
        <dbReference type="Proteomes" id="UP000035721"/>
    </source>
</evidence>
<evidence type="ECO:0000256" key="1">
    <source>
        <dbReference type="ARBA" id="ARBA00022679"/>
    </source>
</evidence>
<dbReference type="GO" id="GO:0016747">
    <property type="term" value="F:acyltransferase activity, transferring groups other than amino-acyl groups"/>
    <property type="evidence" value="ECO:0007669"/>
    <property type="project" value="InterPro"/>
</dbReference>
<reference evidence="4 5" key="1">
    <citation type="journal article" date="2013" name="ISME J.">
        <title>A metabolic model for members of the genus Tetrasphaera involved in enhanced biological phosphorus removal.</title>
        <authorList>
            <person name="Kristiansen R."/>
            <person name="Nguyen H.T.T."/>
            <person name="Saunders A.M."/>
            <person name="Nielsen J.L."/>
            <person name="Wimmer R."/>
            <person name="Le V.Q."/>
            <person name="McIlroy S.J."/>
            <person name="Petrovski S."/>
            <person name="Seviour R.J."/>
            <person name="Calteau A."/>
            <person name="Nielsen K.L."/>
            <person name="Nielsen P.H."/>
        </authorList>
    </citation>
    <scope>NUCLEOTIDE SEQUENCE [LARGE SCALE GENOMIC DNA]</scope>
    <source>
        <strain evidence="4 5">T1-X7</strain>
    </source>
</reference>
<name>A0A077LVI1_9MICO</name>
<comment type="caution">
    <text evidence="4">The sequence shown here is derived from an EMBL/GenBank/DDBJ whole genome shotgun (WGS) entry which is preliminary data.</text>
</comment>
<dbReference type="InterPro" id="IPR000182">
    <property type="entry name" value="GNAT_dom"/>
</dbReference>
<proteinExistence type="predicted"/>
<keyword evidence="5" id="KW-1185">Reference proteome</keyword>
<evidence type="ECO:0000313" key="4">
    <source>
        <dbReference type="EMBL" id="CCH77938.1"/>
    </source>
</evidence>
<dbReference type="InterPro" id="IPR050832">
    <property type="entry name" value="Bact_Acetyltransf"/>
</dbReference>
<dbReference type="RefSeq" id="WP_048550539.1">
    <property type="nucleotide sequence ID" value="NZ_HF570958.1"/>
</dbReference>
<evidence type="ECO:0000256" key="2">
    <source>
        <dbReference type="ARBA" id="ARBA00023315"/>
    </source>
</evidence>
<dbReference type="EMBL" id="CAJB01000157">
    <property type="protein sequence ID" value="CCH77938.1"/>
    <property type="molecule type" value="Genomic_DNA"/>
</dbReference>
<dbReference type="Proteomes" id="UP000035721">
    <property type="component" value="Unassembled WGS sequence"/>
</dbReference>
<gene>
    <name evidence="4" type="ORF">BN12_240007</name>
</gene>
<feature type="domain" description="N-acetyltransferase" evidence="3">
    <location>
        <begin position="35"/>
        <end position="192"/>
    </location>
</feature>
<dbReference type="AlphaFoldDB" id="A0A077LVI1"/>
<keyword evidence="1 4" id="KW-0808">Transferase</keyword>
<dbReference type="InterPro" id="IPR016181">
    <property type="entry name" value="Acyl_CoA_acyltransferase"/>
</dbReference>
<accession>A0A077LVI1</accession>
<dbReference type="STRING" id="1194083.BN12_240007"/>
<organism evidence="4 5">
    <name type="scientific">Nostocoides japonicum T1-X7</name>
    <dbReference type="NCBI Taxonomy" id="1194083"/>
    <lineage>
        <taxon>Bacteria</taxon>
        <taxon>Bacillati</taxon>
        <taxon>Actinomycetota</taxon>
        <taxon>Actinomycetes</taxon>
        <taxon>Micrococcales</taxon>
        <taxon>Intrasporangiaceae</taxon>
        <taxon>Nostocoides</taxon>
    </lineage>
</organism>
<dbReference type="SUPFAM" id="SSF55729">
    <property type="entry name" value="Acyl-CoA N-acyltransferases (Nat)"/>
    <property type="match status" value="1"/>
</dbReference>
<dbReference type="Pfam" id="PF00583">
    <property type="entry name" value="Acetyltransf_1"/>
    <property type="match status" value="1"/>
</dbReference>
<sequence length="200" mass="21290">MGVCVRWGRVEDAQALAAVHVRAWQEGYAGLLPQDLLDGLRPQDRLPRWTSTLSAADPPRSGTLVAEGELPGGVGTTGEGLVGFLQLGPARDPVEPAGSSGAAAPVESVGEVMSCYVDPAAWHHGVGRALMTAALEALAEAGHDRASLWVLEGNDRAIAFYRRTGWVLDGTRKGDVVGGRDITDLGMRYGLARRREDRRP</sequence>
<evidence type="ECO:0000259" key="3">
    <source>
        <dbReference type="PROSITE" id="PS51186"/>
    </source>
</evidence>